<dbReference type="Pfam" id="PF03749">
    <property type="entry name" value="SfsA"/>
    <property type="match status" value="1"/>
</dbReference>
<protein>
    <recommendedName>
        <fullName evidence="1">Sugar fermentation stimulation protein homolog</fullName>
    </recommendedName>
</protein>
<evidence type="ECO:0000313" key="4">
    <source>
        <dbReference type="EMBL" id="MBO1520379.1"/>
    </source>
</evidence>
<organism evidence="4 5">
    <name type="scientific">Oceanisphaera pacifica</name>
    <dbReference type="NCBI Taxonomy" id="2818389"/>
    <lineage>
        <taxon>Bacteria</taxon>
        <taxon>Pseudomonadati</taxon>
        <taxon>Pseudomonadota</taxon>
        <taxon>Gammaproteobacteria</taxon>
        <taxon>Aeromonadales</taxon>
        <taxon>Aeromonadaceae</taxon>
        <taxon>Oceanisphaera</taxon>
    </lineage>
</organism>
<dbReference type="CDD" id="cd22359">
    <property type="entry name" value="SfsA-like_bacterial"/>
    <property type="match status" value="1"/>
</dbReference>
<comment type="caution">
    <text evidence="4">The sequence shown here is derived from an EMBL/GenBank/DDBJ whole genome shotgun (WGS) entry which is preliminary data.</text>
</comment>
<accession>A0ABS3NIG9</accession>
<dbReference type="InterPro" id="IPR040452">
    <property type="entry name" value="SfsA_C"/>
</dbReference>
<reference evidence="4 5" key="1">
    <citation type="submission" date="2021-03" db="EMBL/GenBank/DDBJ databases">
        <title>Oceanisphaera sp. nov., isolated from the intestine.</title>
        <authorList>
            <person name="Zhao L.-H."/>
            <person name="Shi L.-F."/>
        </authorList>
    </citation>
    <scope>NUCLEOTIDE SEQUENCE [LARGE SCALE GENOMIC DNA]</scope>
    <source>
        <strain evidence="4 5">DM8</strain>
    </source>
</reference>
<dbReference type="HAMAP" id="MF_00095">
    <property type="entry name" value="SfsA"/>
    <property type="match status" value="1"/>
</dbReference>
<evidence type="ECO:0000256" key="1">
    <source>
        <dbReference type="HAMAP-Rule" id="MF_00095"/>
    </source>
</evidence>
<proteinExistence type="inferred from homology"/>
<comment type="similarity">
    <text evidence="1">Belongs to the SfsA family.</text>
</comment>
<dbReference type="Gene3D" id="3.40.1350.60">
    <property type="match status" value="1"/>
</dbReference>
<name>A0ABS3NIG9_9GAMM</name>
<dbReference type="RefSeq" id="WP_208006258.1">
    <property type="nucleotide sequence ID" value="NZ_JAGDFX010000015.1"/>
</dbReference>
<dbReference type="Pfam" id="PF17746">
    <property type="entry name" value="SfsA_N"/>
    <property type="match status" value="1"/>
</dbReference>
<dbReference type="Gene3D" id="2.40.50.580">
    <property type="match status" value="1"/>
</dbReference>
<dbReference type="PANTHER" id="PTHR30545">
    <property type="entry name" value="SUGAR FERMENTATION STIMULATION PROTEIN A"/>
    <property type="match status" value="1"/>
</dbReference>
<feature type="domain" description="Sugar fermentation stimulation protein C-terminal" evidence="2">
    <location>
        <begin position="91"/>
        <end position="241"/>
    </location>
</feature>
<dbReference type="NCBIfam" id="TIGR00230">
    <property type="entry name" value="sfsA"/>
    <property type="match status" value="1"/>
</dbReference>
<sequence length="253" mass="28215">MQFSSPLQQGRLIQRYKRFLADIKPNILQNNAIAEEVLTIHCPNTGKMTGCAEPGWAIYYSTSHNTKRKYAHTWELVENPQGDFICVNTVRANQLVGEALQQRTIATLAHYGEIKAEQAYGSERSRIDFLLRQTGEPDCYVEVKSVTLLDNDVLPGATSWLSQGQGFFPDTQSVRAQKHVRELMACVQDGQRAVLLFCVLHTGIKQVSPAHHLDPVYGSLVSEAMAMGVECIAWRADISPTGMQLVEPLPFIV</sequence>
<gene>
    <name evidence="1 4" type="primary">sfsA</name>
    <name evidence="4" type="ORF">J3U76_12195</name>
</gene>
<dbReference type="EMBL" id="JAGDFX010000015">
    <property type="protein sequence ID" value="MBO1520379.1"/>
    <property type="molecule type" value="Genomic_DNA"/>
</dbReference>
<keyword evidence="5" id="KW-1185">Reference proteome</keyword>
<evidence type="ECO:0000259" key="2">
    <source>
        <dbReference type="Pfam" id="PF03749"/>
    </source>
</evidence>
<dbReference type="InterPro" id="IPR041465">
    <property type="entry name" value="SfsA_N"/>
</dbReference>
<feature type="domain" description="SfsA N-terminal OB" evidence="3">
    <location>
        <begin position="13"/>
        <end position="87"/>
    </location>
</feature>
<dbReference type="PANTHER" id="PTHR30545:SF2">
    <property type="entry name" value="SUGAR FERMENTATION STIMULATION PROTEIN A"/>
    <property type="match status" value="1"/>
</dbReference>
<evidence type="ECO:0000259" key="3">
    <source>
        <dbReference type="Pfam" id="PF17746"/>
    </source>
</evidence>
<evidence type="ECO:0000313" key="5">
    <source>
        <dbReference type="Proteomes" id="UP000664882"/>
    </source>
</evidence>
<dbReference type="Proteomes" id="UP000664882">
    <property type="component" value="Unassembled WGS sequence"/>
</dbReference>
<dbReference type="InterPro" id="IPR005224">
    <property type="entry name" value="SfsA"/>
</dbReference>